<keyword evidence="7" id="KW-0472">Membrane</keyword>
<keyword evidence="4" id="KW-0732">Signal</keyword>
<evidence type="ECO:0000256" key="5">
    <source>
        <dbReference type="ARBA" id="ARBA00022764"/>
    </source>
</evidence>
<dbReference type="NCBIfam" id="NF008106">
    <property type="entry name" value="PRK10852.1"/>
    <property type="match status" value="1"/>
</dbReference>
<evidence type="ECO:0000313" key="8">
    <source>
        <dbReference type="EMBL" id="TCO14274.1"/>
    </source>
</evidence>
<keyword evidence="9" id="KW-1185">Reference proteome</keyword>
<dbReference type="GO" id="GO:0140104">
    <property type="term" value="F:molecular carrier activity"/>
    <property type="evidence" value="ECO:0007669"/>
    <property type="project" value="InterPro"/>
</dbReference>
<feature type="region of interest" description="Disordered" evidence="6">
    <location>
        <begin position="1"/>
        <end position="33"/>
    </location>
</feature>
<reference evidence="8 9" key="1">
    <citation type="submission" date="2019-03" db="EMBL/GenBank/DDBJ databases">
        <title>Genomic Encyclopedia of Type Strains, Phase IV (KMG-IV): sequencing the most valuable type-strain genomes for metagenomic binning, comparative biology and taxonomic classification.</title>
        <authorList>
            <person name="Goeker M."/>
        </authorList>
    </citation>
    <scope>NUCLEOTIDE SEQUENCE [LARGE SCALE GENOMIC DNA]</scope>
    <source>
        <strain evidence="8 9">DSM 22958</strain>
    </source>
</reference>
<dbReference type="NCBIfam" id="TIGR00971">
    <property type="entry name" value="3a0106s03"/>
    <property type="match status" value="1"/>
</dbReference>
<dbReference type="EMBL" id="SLWL01000004">
    <property type="protein sequence ID" value="TCO14274.1"/>
    <property type="molecule type" value="Genomic_DNA"/>
</dbReference>
<evidence type="ECO:0000256" key="2">
    <source>
        <dbReference type="ARBA" id="ARBA00006099"/>
    </source>
</evidence>
<organism evidence="8 9">
    <name type="scientific">Camelimonas lactis</name>
    <dbReference type="NCBI Taxonomy" id="659006"/>
    <lineage>
        <taxon>Bacteria</taxon>
        <taxon>Pseudomonadati</taxon>
        <taxon>Pseudomonadota</taxon>
        <taxon>Alphaproteobacteria</taxon>
        <taxon>Hyphomicrobiales</taxon>
        <taxon>Chelatococcaceae</taxon>
        <taxon>Camelimonas</taxon>
    </lineage>
</organism>
<comment type="caution">
    <text evidence="8">The sequence shown here is derived from an EMBL/GenBank/DDBJ whole genome shotgun (WGS) entry which is preliminary data.</text>
</comment>
<dbReference type="Gene3D" id="3.40.190.10">
    <property type="entry name" value="Periplasmic binding protein-like II"/>
    <property type="match status" value="2"/>
</dbReference>
<keyword evidence="7" id="KW-1133">Transmembrane helix</keyword>
<protein>
    <submittedName>
        <fullName evidence="8">Sulfate transport system substrate-binding protein</fullName>
    </submittedName>
</protein>
<evidence type="ECO:0000256" key="7">
    <source>
        <dbReference type="SAM" id="Phobius"/>
    </source>
</evidence>
<accession>A0A4R2GUV6</accession>
<dbReference type="CDD" id="cd01005">
    <property type="entry name" value="PBP2_CysP"/>
    <property type="match status" value="1"/>
</dbReference>
<comment type="similarity">
    <text evidence="2">Belongs to the prokaryotic sulfate-binding protein family.</text>
</comment>
<keyword evidence="7" id="KW-0812">Transmembrane</keyword>
<sequence>MAGRDSDFVGPQGGETPAPVRAGKAPARHKASGRRRAGLSLAAVAGVTVLGLSAAASLVGSFPRPAHAAQALLNVSYDPTRELYRDLSAAFTADWEKKGGGALQVRTSHGGSGAQARTVIDGAPADVVTLGIPSDIDAIARLTGKIPADWRTKLPNNALPYTSTVVFVVRKGNPKNIHDWSDLVREDVGVITPNPKTSAGGRWNFLGAWGYAAEKFGKDDAKIREFVGALYRNVKSLDTGARGSTITFAQRNFGAVLPAWENEAHLITGEFGKDRFDIVTPKTSILAEPPVALVAGNVDRKGTRKEAEAFLKFLYTPEAQRIIAKHHYRPSDVSALKPEERPADIKLFRIEDLLGGWDVIQKTYFDNGGVFDQLTARK</sequence>
<evidence type="ECO:0000256" key="6">
    <source>
        <dbReference type="SAM" id="MobiDB-lite"/>
    </source>
</evidence>
<comment type="subcellular location">
    <subcellularLocation>
        <location evidence="1">Periplasm</location>
    </subcellularLocation>
</comment>
<dbReference type="AlphaFoldDB" id="A0A4R2GUV6"/>
<dbReference type="OrthoDB" id="9802127at2"/>
<dbReference type="SUPFAM" id="SSF53850">
    <property type="entry name" value="Periplasmic binding protein-like II"/>
    <property type="match status" value="1"/>
</dbReference>
<dbReference type="RefSeq" id="WP_132005239.1">
    <property type="nucleotide sequence ID" value="NZ_JBHUNN010000002.1"/>
</dbReference>
<dbReference type="InterPro" id="IPR005669">
    <property type="entry name" value="Thiosulph/SO4-bd"/>
</dbReference>
<dbReference type="GO" id="GO:1902358">
    <property type="term" value="P:sulfate transmembrane transport"/>
    <property type="evidence" value="ECO:0007669"/>
    <property type="project" value="InterPro"/>
</dbReference>
<dbReference type="PANTHER" id="PTHR30368:SF2">
    <property type="entry name" value="SULFATE-BINDING PROTEIN"/>
    <property type="match status" value="1"/>
</dbReference>
<dbReference type="Pfam" id="PF13531">
    <property type="entry name" value="SBP_bac_11"/>
    <property type="match status" value="1"/>
</dbReference>
<evidence type="ECO:0000256" key="3">
    <source>
        <dbReference type="ARBA" id="ARBA00022448"/>
    </source>
</evidence>
<dbReference type="Proteomes" id="UP000294881">
    <property type="component" value="Unassembled WGS sequence"/>
</dbReference>
<dbReference type="NCBIfam" id="NF008022">
    <property type="entry name" value="PRK10752.1"/>
    <property type="match status" value="1"/>
</dbReference>
<keyword evidence="3" id="KW-0813">Transport</keyword>
<feature type="transmembrane region" description="Helical" evidence="7">
    <location>
        <begin position="38"/>
        <end position="60"/>
    </location>
</feature>
<evidence type="ECO:0000256" key="4">
    <source>
        <dbReference type="ARBA" id="ARBA00022729"/>
    </source>
</evidence>
<dbReference type="PANTHER" id="PTHR30368">
    <property type="entry name" value="SULFATE-BINDING PROTEIN"/>
    <property type="match status" value="1"/>
</dbReference>
<keyword evidence="5" id="KW-0574">Periplasm</keyword>
<name>A0A4R2GUV6_9HYPH</name>
<dbReference type="GO" id="GO:0042597">
    <property type="term" value="C:periplasmic space"/>
    <property type="evidence" value="ECO:0007669"/>
    <property type="project" value="UniProtKB-SubCell"/>
</dbReference>
<evidence type="ECO:0000256" key="1">
    <source>
        <dbReference type="ARBA" id="ARBA00004418"/>
    </source>
</evidence>
<gene>
    <name evidence="8" type="ORF">EV666_104227</name>
</gene>
<proteinExistence type="inferred from homology"/>
<evidence type="ECO:0000313" key="9">
    <source>
        <dbReference type="Proteomes" id="UP000294881"/>
    </source>
</evidence>